<accession>A0A9P0Q936</accession>
<organism evidence="2 3">
    <name type="scientific">Acanthoscelides obtectus</name>
    <name type="common">Bean weevil</name>
    <name type="synonym">Bruchus obtectus</name>
    <dbReference type="NCBI Taxonomy" id="200917"/>
    <lineage>
        <taxon>Eukaryota</taxon>
        <taxon>Metazoa</taxon>
        <taxon>Ecdysozoa</taxon>
        <taxon>Arthropoda</taxon>
        <taxon>Hexapoda</taxon>
        <taxon>Insecta</taxon>
        <taxon>Pterygota</taxon>
        <taxon>Neoptera</taxon>
        <taxon>Endopterygota</taxon>
        <taxon>Coleoptera</taxon>
        <taxon>Polyphaga</taxon>
        <taxon>Cucujiformia</taxon>
        <taxon>Chrysomeloidea</taxon>
        <taxon>Chrysomelidae</taxon>
        <taxon>Bruchinae</taxon>
        <taxon>Bruchini</taxon>
        <taxon>Acanthoscelides</taxon>
    </lineage>
</organism>
<dbReference type="InterPro" id="IPR029526">
    <property type="entry name" value="PGBD"/>
</dbReference>
<dbReference type="Pfam" id="PF13843">
    <property type="entry name" value="DDE_Tnp_1_7"/>
    <property type="match status" value="1"/>
</dbReference>
<reference evidence="2" key="1">
    <citation type="submission" date="2022-03" db="EMBL/GenBank/DDBJ databases">
        <authorList>
            <person name="Sayadi A."/>
        </authorList>
    </citation>
    <scope>NUCLEOTIDE SEQUENCE</scope>
</reference>
<gene>
    <name evidence="2" type="ORF">ACAOBT_LOCUS33694</name>
</gene>
<keyword evidence="3" id="KW-1185">Reference proteome</keyword>
<protein>
    <recommendedName>
        <fullName evidence="1">PiggyBac transposable element-derived protein domain-containing protein</fullName>
    </recommendedName>
</protein>
<evidence type="ECO:0000313" key="3">
    <source>
        <dbReference type="Proteomes" id="UP001152888"/>
    </source>
</evidence>
<dbReference type="Proteomes" id="UP001152888">
    <property type="component" value="Unassembled WGS sequence"/>
</dbReference>
<comment type="caution">
    <text evidence="2">The sequence shown here is derived from an EMBL/GenBank/DDBJ whole genome shotgun (WGS) entry which is preliminary data.</text>
</comment>
<name>A0A9P0Q936_ACAOB</name>
<proteinExistence type="predicted"/>
<dbReference type="EMBL" id="CAKOFQ010008378">
    <property type="protein sequence ID" value="CAH2013828.1"/>
    <property type="molecule type" value="Genomic_DNA"/>
</dbReference>
<evidence type="ECO:0000259" key="1">
    <source>
        <dbReference type="Pfam" id="PF13843"/>
    </source>
</evidence>
<dbReference type="PANTHER" id="PTHR47272">
    <property type="entry name" value="DDE_TNP_1_7 DOMAIN-CONTAINING PROTEIN"/>
    <property type="match status" value="1"/>
</dbReference>
<dbReference type="AlphaFoldDB" id="A0A9P0Q936"/>
<dbReference type="OrthoDB" id="6766487at2759"/>
<feature type="domain" description="PiggyBac transposable element-derived protein" evidence="1">
    <location>
        <begin position="27"/>
        <end position="89"/>
    </location>
</feature>
<dbReference type="PANTHER" id="PTHR47272:SF2">
    <property type="entry name" value="PIGGYBAC TRANSPOSABLE ELEMENT-DERIVED PROTEIN 3-LIKE"/>
    <property type="match status" value="1"/>
</dbReference>
<evidence type="ECO:0000313" key="2">
    <source>
        <dbReference type="EMBL" id="CAH2013828.1"/>
    </source>
</evidence>
<sequence length="180" mass="20819">MERGSMVVAVGENNKIAGIPLQKCLRYSAKEKKKIEIPQPFIVKQYNRYMGGVDQLDNHISNYRIAMRGKKWYTPLMYWAIDVCVVNSWNLARQYGYKKDQLDFRRGIAKELLSTYGREPPVAGKKRAAIRYPASASGRHLIITGEARRRCQSCKNKTNKRCDTCKVPLHDKCFLEYHNS</sequence>